<comment type="caution">
    <text evidence="6">The sequence shown here is derived from an EMBL/GenBank/DDBJ whole genome shotgun (WGS) entry which is preliminary data.</text>
</comment>
<keyword evidence="1" id="KW-0805">Transcription regulation</keyword>
<dbReference type="SUPFAM" id="SSF48498">
    <property type="entry name" value="Tetracyclin repressor-like, C-terminal domain"/>
    <property type="match status" value="1"/>
</dbReference>
<dbReference type="Gene3D" id="1.10.10.60">
    <property type="entry name" value="Homeodomain-like"/>
    <property type="match status" value="1"/>
</dbReference>
<dbReference type="RefSeq" id="WP_038238753.1">
    <property type="nucleotide sequence ID" value="NZ_CAWLWS010000089.1"/>
</dbReference>
<feature type="domain" description="HTH tetR-type" evidence="5">
    <location>
        <begin position="9"/>
        <end position="71"/>
    </location>
</feature>
<reference evidence="6" key="1">
    <citation type="submission" date="2013-11" db="EMBL/GenBank/DDBJ databases">
        <title>Draft genome sequence and annotation of the entomopathogenic bacteria, Xenorhabdus cabanillasi strain JM26 and Xenorhabdus szentirmai strain DSM 16338.</title>
        <authorList>
            <person name="Gualtieri M."/>
            <person name="Ogier J.C."/>
            <person name="Pages S."/>
            <person name="Givaudan A."/>
            <person name="Gaudriault S."/>
        </authorList>
    </citation>
    <scope>NUCLEOTIDE SEQUENCE [LARGE SCALE GENOMIC DNA]</scope>
    <source>
        <strain evidence="6">DSM 16338</strain>
    </source>
</reference>
<dbReference type="OrthoDB" id="270177at2"/>
<feature type="DNA-binding region" description="H-T-H motif" evidence="4">
    <location>
        <begin position="34"/>
        <end position="53"/>
    </location>
</feature>
<evidence type="ECO:0000259" key="5">
    <source>
        <dbReference type="PROSITE" id="PS50977"/>
    </source>
</evidence>
<dbReference type="Gene3D" id="1.10.357.10">
    <property type="entry name" value="Tetracycline Repressor, domain 2"/>
    <property type="match status" value="1"/>
</dbReference>
<evidence type="ECO:0000256" key="3">
    <source>
        <dbReference type="ARBA" id="ARBA00023163"/>
    </source>
</evidence>
<keyword evidence="7" id="KW-1185">Reference proteome</keyword>
<name>W1IY76_9GAMM</name>
<protein>
    <submittedName>
        <fullName evidence="6">Transcriptional regulator, TetR family</fullName>
    </submittedName>
</protein>
<keyword evidence="3" id="KW-0804">Transcription</keyword>
<dbReference type="Pfam" id="PF00440">
    <property type="entry name" value="TetR_N"/>
    <property type="match status" value="1"/>
</dbReference>
<dbReference type="GO" id="GO:0003677">
    <property type="term" value="F:DNA binding"/>
    <property type="evidence" value="ECO:0007669"/>
    <property type="project" value="UniProtKB-UniRule"/>
</dbReference>
<dbReference type="GeneID" id="97124561"/>
<dbReference type="InterPro" id="IPR001647">
    <property type="entry name" value="HTH_TetR"/>
</dbReference>
<dbReference type="PANTHER" id="PTHR47506">
    <property type="entry name" value="TRANSCRIPTIONAL REGULATORY PROTEIN"/>
    <property type="match status" value="1"/>
</dbReference>
<keyword evidence="2 4" id="KW-0238">DNA-binding</keyword>
<dbReference type="AlphaFoldDB" id="W1IY76"/>
<sequence length="206" mass="22883">MAQMGRPRTFNRDEAVRQAMLLFWEHGYESTSLALLKAGIGGGISAPSFYAAFGSKENLFKEVVEYYVATYGQAIACLWDESLSPREALELALRRSAKMQTEENHPKGCMLVLSANTCAPEHKHVQKLLAEQRAKTLEMLTACIRRAMERAELPVDTDISAFAVSFLSFLLGLSSLSRDGISFDVLDAAVTEAMCNWDIRSHSIQK</sequence>
<dbReference type="InterPro" id="IPR011075">
    <property type="entry name" value="TetR_C"/>
</dbReference>
<dbReference type="Pfam" id="PF16925">
    <property type="entry name" value="TetR_C_13"/>
    <property type="match status" value="1"/>
</dbReference>
<dbReference type="Proteomes" id="UP000019202">
    <property type="component" value="Unassembled WGS sequence"/>
</dbReference>
<evidence type="ECO:0000256" key="2">
    <source>
        <dbReference type="ARBA" id="ARBA00023125"/>
    </source>
</evidence>
<proteinExistence type="predicted"/>
<gene>
    <name evidence="6" type="ORF">XSR1_300028</name>
</gene>
<evidence type="ECO:0000313" key="6">
    <source>
        <dbReference type="EMBL" id="CDL83412.1"/>
    </source>
</evidence>
<dbReference type="PANTHER" id="PTHR47506:SF1">
    <property type="entry name" value="HTH-TYPE TRANSCRIPTIONAL REGULATOR YJDC"/>
    <property type="match status" value="1"/>
</dbReference>
<dbReference type="PROSITE" id="PS50977">
    <property type="entry name" value="HTH_TETR_2"/>
    <property type="match status" value="1"/>
</dbReference>
<dbReference type="InterPro" id="IPR009057">
    <property type="entry name" value="Homeodomain-like_sf"/>
</dbReference>
<evidence type="ECO:0000256" key="4">
    <source>
        <dbReference type="PROSITE-ProRule" id="PRU00335"/>
    </source>
</evidence>
<dbReference type="InterPro" id="IPR036271">
    <property type="entry name" value="Tet_transcr_reg_TetR-rel_C_sf"/>
</dbReference>
<dbReference type="STRING" id="1427518.XSR1_300028"/>
<evidence type="ECO:0000313" key="7">
    <source>
        <dbReference type="Proteomes" id="UP000019202"/>
    </source>
</evidence>
<dbReference type="SUPFAM" id="SSF46689">
    <property type="entry name" value="Homeodomain-like"/>
    <property type="match status" value="1"/>
</dbReference>
<evidence type="ECO:0000256" key="1">
    <source>
        <dbReference type="ARBA" id="ARBA00023015"/>
    </source>
</evidence>
<organism evidence="6 7">
    <name type="scientific">Xenorhabdus szentirmaii DSM 16338</name>
    <dbReference type="NCBI Taxonomy" id="1427518"/>
    <lineage>
        <taxon>Bacteria</taxon>
        <taxon>Pseudomonadati</taxon>
        <taxon>Pseudomonadota</taxon>
        <taxon>Gammaproteobacteria</taxon>
        <taxon>Enterobacterales</taxon>
        <taxon>Morganellaceae</taxon>
        <taxon>Xenorhabdus</taxon>
    </lineage>
</organism>
<dbReference type="EMBL" id="CBXF010000089">
    <property type="protein sequence ID" value="CDL83412.1"/>
    <property type="molecule type" value="Genomic_DNA"/>
</dbReference>
<accession>W1IY76</accession>